<dbReference type="EMBL" id="HBIA01015152">
    <property type="protein sequence ID" value="CAE0235814.1"/>
    <property type="molecule type" value="Transcribed_RNA"/>
</dbReference>
<gene>
    <name evidence="1" type="ORF">SRAS04492_LOCUS7621</name>
</gene>
<proteinExistence type="predicted"/>
<dbReference type="AlphaFoldDB" id="A0A7S3FZS8"/>
<organism evidence="1">
    <name type="scientific">Strombidium rassoulzadegani</name>
    <dbReference type="NCBI Taxonomy" id="1082188"/>
    <lineage>
        <taxon>Eukaryota</taxon>
        <taxon>Sar</taxon>
        <taxon>Alveolata</taxon>
        <taxon>Ciliophora</taxon>
        <taxon>Intramacronucleata</taxon>
        <taxon>Spirotrichea</taxon>
        <taxon>Oligotrichia</taxon>
        <taxon>Strombidiidae</taxon>
        <taxon>Strombidium</taxon>
    </lineage>
</organism>
<protein>
    <submittedName>
        <fullName evidence="1">Uncharacterized protein</fullName>
    </submittedName>
</protein>
<sequence length="109" mass="12105">MLWLRPKEQLRAEDALVAGHDVDLPLLTLGLAEHDIVVDLLLHLARLTRKGDLLPVHRTTDFSPLILRLLGLNAHCVRLAVRPSEVHVLSILELLLDFVGLRAFGSLLG</sequence>
<accession>A0A7S3FZS8</accession>
<evidence type="ECO:0000313" key="1">
    <source>
        <dbReference type="EMBL" id="CAE0235814.1"/>
    </source>
</evidence>
<name>A0A7S3FZS8_9SPIT</name>
<reference evidence="1" key="1">
    <citation type="submission" date="2021-01" db="EMBL/GenBank/DDBJ databases">
        <authorList>
            <person name="Corre E."/>
            <person name="Pelletier E."/>
            <person name="Niang G."/>
            <person name="Scheremetjew M."/>
            <person name="Finn R."/>
            <person name="Kale V."/>
            <person name="Holt S."/>
            <person name="Cochrane G."/>
            <person name="Meng A."/>
            <person name="Brown T."/>
            <person name="Cohen L."/>
        </authorList>
    </citation>
    <scope>NUCLEOTIDE SEQUENCE</scope>
    <source>
        <strain evidence="1">Ras09</strain>
    </source>
</reference>